<dbReference type="GO" id="GO:0003964">
    <property type="term" value="F:RNA-directed DNA polymerase activity"/>
    <property type="evidence" value="ECO:0007669"/>
    <property type="project" value="UniProtKB-KW"/>
</dbReference>
<protein>
    <recommendedName>
        <fullName evidence="7">Reverse transcriptase RNase H-like domain-containing protein</fullName>
    </recommendedName>
</protein>
<keyword evidence="5" id="KW-0378">Hydrolase</keyword>
<evidence type="ECO:0000256" key="5">
    <source>
        <dbReference type="ARBA" id="ARBA00022801"/>
    </source>
</evidence>
<organism evidence="8 9">
    <name type="scientific">Lithospermum erythrorhizon</name>
    <name type="common">Purple gromwell</name>
    <name type="synonym">Lithospermum officinale var. erythrorhizon</name>
    <dbReference type="NCBI Taxonomy" id="34254"/>
    <lineage>
        <taxon>Eukaryota</taxon>
        <taxon>Viridiplantae</taxon>
        <taxon>Streptophyta</taxon>
        <taxon>Embryophyta</taxon>
        <taxon>Tracheophyta</taxon>
        <taxon>Spermatophyta</taxon>
        <taxon>Magnoliopsida</taxon>
        <taxon>eudicotyledons</taxon>
        <taxon>Gunneridae</taxon>
        <taxon>Pentapetalae</taxon>
        <taxon>asterids</taxon>
        <taxon>lamiids</taxon>
        <taxon>Boraginales</taxon>
        <taxon>Boraginaceae</taxon>
        <taxon>Boraginoideae</taxon>
        <taxon>Lithospermeae</taxon>
        <taxon>Lithospermum</taxon>
    </lineage>
</organism>
<evidence type="ECO:0000256" key="1">
    <source>
        <dbReference type="ARBA" id="ARBA00022679"/>
    </source>
</evidence>
<evidence type="ECO:0000313" key="9">
    <source>
        <dbReference type="Proteomes" id="UP001454036"/>
    </source>
</evidence>
<evidence type="ECO:0000313" key="8">
    <source>
        <dbReference type="EMBL" id="GAA0166491.1"/>
    </source>
</evidence>
<keyword evidence="4" id="KW-0255">Endonuclease</keyword>
<feature type="domain" description="Reverse transcriptase RNase H-like" evidence="7">
    <location>
        <begin position="74"/>
        <end position="175"/>
    </location>
</feature>
<keyword evidence="1" id="KW-0808">Transferase</keyword>
<name>A0AAV3QU14_LITER</name>
<accession>A0AAV3QU14</accession>
<keyword evidence="6" id="KW-0695">RNA-directed DNA polymerase</keyword>
<dbReference type="EMBL" id="BAABME010005741">
    <property type="protein sequence ID" value="GAA0166491.1"/>
    <property type="molecule type" value="Genomic_DNA"/>
</dbReference>
<dbReference type="GO" id="GO:0004519">
    <property type="term" value="F:endonuclease activity"/>
    <property type="evidence" value="ECO:0007669"/>
    <property type="project" value="UniProtKB-KW"/>
</dbReference>
<dbReference type="PANTHER" id="PTHR48475:SF1">
    <property type="entry name" value="RNASE H TYPE-1 DOMAIN-CONTAINING PROTEIN"/>
    <property type="match status" value="1"/>
</dbReference>
<dbReference type="GO" id="GO:0016787">
    <property type="term" value="F:hydrolase activity"/>
    <property type="evidence" value="ECO:0007669"/>
    <property type="project" value="UniProtKB-KW"/>
</dbReference>
<evidence type="ECO:0000256" key="3">
    <source>
        <dbReference type="ARBA" id="ARBA00022722"/>
    </source>
</evidence>
<dbReference type="PANTHER" id="PTHR48475">
    <property type="entry name" value="RIBONUCLEASE H"/>
    <property type="match status" value="1"/>
</dbReference>
<dbReference type="AlphaFoldDB" id="A0AAV3QU14"/>
<sequence length="328" mass="38247">MNLLKCAFGVTSEKFLGFVVRMHGIEIEHEKIDAIVVMPEPRNLLRLKVYKGTFHDVKTYLMSPPMLVVPIQGKPLILYIATREQSVGALLAQENEEGKDNALYYLSRRMIPNEQKYTPIEKLCLTLIFAIHKLKHYFQAHTVRLISKASPIKYVVLKPVLSNRLARWYLQLQQFMITYVPQKAVKGQVMADLLVDHPLPAEWELSDELLDEDVMNVEMMPPWKMYFDDFLPYSFSLSGNLWRHTTYDQPAAGRLRSQEARTDPYHGCAKRLLQLLIDYLQHGRLPTDLQKRLDIRRNAPRFQYHNDTLFRRSFGELLLRCLSDIEAA</sequence>
<evidence type="ECO:0000256" key="2">
    <source>
        <dbReference type="ARBA" id="ARBA00022695"/>
    </source>
</evidence>
<evidence type="ECO:0000259" key="7">
    <source>
        <dbReference type="Pfam" id="PF17917"/>
    </source>
</evidence>
<gene>
    <name evidence="8" type="ORF">LIER_21633</name>
</gene>
<proteinExistence type="predicted"/>
<reference evidence="8 9" key="1">
    <citation type="submission" date="2024-01" db="EMBL/GenBank/DDBJ databases">
        <title>The complete chloroplast genome sequence of Lithospermum erythrorhizon: insights into the phylogenetic relationship among Boraginaceae species and the maternal lineages of purple gromwells.</title>
        <authorList>
            <person name="Okada T."/>
            <person name="Watanabe K."/>
        </authorList>
    </citation>
    <scope>NUCLEOTIDE SEQUENCE [LARGE SCALE GENOMIC DNA]</scope>
</reference>
<evidence type="ECO:0000256" key="4">
    <source>
        <dbReference type="ARBA" id="ARBA00022759"/>
    </source>
</evidence>
<dbReference type="Proteomes" id="UP001454036">
    <property type="component" value="Unassembled WGS sequence"/>
</dbReference>
<evidence type="ECO:0000256" key="6">
    <source>
        <dbReference type="ARBA" id="ARBA00022918"/>
    </source>
</evidence>
<dbReference type="InterPro" id="IPR041373">
    <property type="entry name" value="RT_RNaseH"/>
</dbReference>
<keyword evidence="2" id="KW-0548">Nucleotidyltransferase</keyword>
<keyword evidence="3" id="KW-0540">Nuclease</keyword>
<dbReference type="InterPro" id="IPR043502">
    <property type="entry name" value="DNA/RNA_pol_sf"/>
</dbReference>
<dbReference type="Pfam" id="PF17917">
    <property type="entry name" value="RT_RNaseH"/>
    <property type="match status" value="1"/>
</dbReference>
<dbReference type="SUPFAM" id="SSF56672">
    <property type="entry name" value="DNA/RNA polymerases"/>
    <property type="match status" value="1"/>
</dbReference>
<comment type="caution">
    <text evidence="8">The sequence shown here is derived from an EMBL/GenBank/DDBJ whole genome shotgun (WGS) entry which is preliminary data.</text>
</comment>
<keyword evidence="9" id="KW-1185">Reference proteome</keyword>